<sequence length="106" mass="12584">MPSLEINELIMLIICLIPAIFFPYLIGKRRDIMKWGLGFYSLFIVFLSTNLEAFVAPDFFNFLEHFFIMVAGIFMCFTAIYEYNKKVLKEKGKQIYLRYKKVSSER</sequence>
<comment type="caution">
    <text evidence="2">The sequence shown here is derived from an EMBL/GenBank/DDBJ whole genome shotgun (WGS) entry which is preliminary data.</text>
</comment>
<protein>
    <submittedName>
        <fullName evidence="2">Uncharacterized protein</fullName>
    </submittedName>
</protein>
<feature type="transmembrane region" description="Helical" evidence="1">
    <location>
        <begin position="37"/>
        <end position="56"/>
    </location>
</feature>
<feature type="transmembrane region" description="Helical" evidence="1">
    <location>
        <begin position="62"/>
        <end position="83"/>
    </location>
</feature>
<reference evidence="2" key="1">
    <citation type="journal article" date="2015" name="Nature">
        <title>Complex archaea that bridge the gap between prokaryotes and eukaryotes.</title>
        <authorList>
            <person name="Spang A."/>
            <person name="Saw J.H."/>
            <person name="Jorgensen S.L."/>
            <person name="Zaremba-Niedzwiedzka K."/>
            <person name="Martijn J."/>
            <person name="Lind A.E."/>
            <person name="van Eijk R."/>
            <person name="Schleper C."/>
            <person name="Guy L."/>
            <person name="Ettema T.J."/>
        </authorList>
    </citation>
    <scope>NUCLEOTIDE SEQUENCE</scope>
</reference>
<name>A0A0F9QZ73_9ZZZZ</name>
<gene>
    <name evidence="2" type="ORF">LCGC14_0640800</name>
</gene>
<accession>A0A0F9QZ73</accession>
<evidence type="ECO:0000313" key="2">
    <source>
        <dbReference type="EMBL" id="KKN49650.1"/>
    </source>
</evidence>
<evidence type="ECO:0000256" key="1">
    <source>
        <dbReference type="SAM" id="Phobius"/>
    </source>
</evidence>
<organism evidence="2">
    <name type="scientific">marine sediment metagenome</name>
    <dbReference type="NCBI Taxonomy" id="412755"/>
    <lineage>
        <taxon>unclassified sequences</taxon>
        <taxon>metagenomes</taxon>
        <taxon>ecological metagenomes</taxon>
    </lineage>
</organism>
<proteinExistence type="predicted"/>
<keyword evidence="1" id="KW-1133">Transmembrane helix</keyword>
<dbReference type="EMBL" id="LAZR01001158">
    <property type="protein sequence ID" value="KKN49650.1"/>
    <property type="molecule type" value="Genomic_DNA"/>
</dbReference>
<dbReference type="AlphaFoldDB" id="A0A0F9QZ73"/>
<keyword evidence="1" id="KW-0472">Membrane</keyword>
<keyword evidence="1" id="KW-0812">Transmembrane</keyword>
<feature type="transmembrane region" description="Helical" evidence="1">
    <location>
        <begin position="6"/>
        <end position="25"/>
    </location>
</feature>